<evidence type="ECO:0000256" key="1">
    <source>
        <dbReference type="ARBA" id="ARBA00023125"/>
    </source>
</evidence>
<dbReference type="Gene3D" id="3.30.70.270">
    <property type="match status" value="1"/>
</dbReference>
<dbReference type="InterPro" id="IPR043502">
    <property type="entry name" value="DNA/RNA_pol_sf"/>
</dbReference>
<dbReference type="InterPro" id="IPR000477">
    <property type="entry name" value="RT_dom"/>
</dbReference>
<dbReference type="CDD" id="cd09275">
    <property type="entry name" value="RNase_HI_RT_DIRS1"/>
    <property type="match status" value="1"/>
</dbReference>
<gene>
    <name evidence="5" type="ORF">FSP39_000036</name>
</gene>
<dbReference type="Gene3D" id="3.10.10.10">
    <property type="entry name" value="HIV Type 1 Reverse Transcriptase, subunit A, domain 1"/>
    <property type="match status" value="1"/>
</dbReference>
<proteinExistence type="predicted"/>
<dbReference type="GO" id="GO:0015074">
    <property type="term" value="P:DNA integration"/>
    <property type="evidence" value="ECO:0007669"/>
    <property type="project" value="InterPro"/>
</dbReference>
<dbReference type="PROSITE" id="PS50878">
    <property type="entry name" value="RT_POL"/>
    <property type="match status" value="1"/>
</dbReference>
<comment type="caution">
    <text evidence="5">The sequence shown here is derived from an EMBL/GenBank/DDBJ whole genome shotgun (WGS) entry which is preliminary data.</text>
</comment>
<dbReference type="Gene3D" id="1.10.443.10">
    <property type="entry name" value="Intergrase catalytic core"/>
    <property type="match status" value="1"/>
</dbReference>
<dbReference type="InterPro" id="IPR011010">
    <property type="entry name" value="DNA_brk_join_enz"/>
</dbReference>
<dbReference type="CDD" id="cd03714">
    <property type="entry name" value="RT_DIRS1"/>
    <property type="match status" value="1"/>
</dbReference>
<dbReference type="InterPro" id="IPR052055">
    <property type="entry name" value="Hepadnavirus_pol/RT"/>
</dbReference>
<evidence type="ECO:0000259" key="3">
    <source>
        <dbReference type="PROSITE" id="PS50878"/>
    </source>
</evidence>
<accession>A0AA89BY37</accession>
<evidence type="ECO:0000313" key="6">
    <source>
        <dbReference type="Proteomes" id="UP001186944"/>
    </source>
</evidence>
<dbReference type="GO" id="GO:0003677">
    <property type="term" value="F:DNA binding"/>
    <property type="evidence" value="ECO:0007669"/>
    <property type="project" value="UniProtKB-KW"/>
</dbReference>
<dbReference type="PROSITE" id="PS51898">
    <property type="entry name" value="TYR_RECOMBINASE"/>
    <property type="match status" value="1"/>
</dbReference>
<protein>
    <recommendedName>
        <fullName evidence="7">Reverse transcriptase domain-containing protein</fullName>
    </recommendedName>
</protein>
<dbReference type="InterPro" id="IPR010998">
    <property type="entry name" value="Integrase_recombinase_N"/>
</dbReference>
<dbReference type="Gene3D" id="1.10.150.130">
    <property type="match status" value="1"/>
</dbReference>
<evidence type="ECO:0008006" key="7">
    <source>
        <dbReference type="Google" id="ProtNLM"/>
    </source>
</evidence>
<dbReference type="SUPFAM" id="SSF56672">
    <property type="entry name" value="DNA/RNA polymerases"/>
    <property type="match status" value="1"/>
</dbReference>
<dbReference type="EMBL" id="VSWD01000011">
    <property type="protein sequence ID" value="KAK3086984.1"/>
    <property type="molecule type" value="Genomic_DNA"/>
</dbReference>
<keyword evidence="6" id="KW-1185">Reference proteome</keyword>
<dbReference type="GO" id="GO:0006310">
    <property type="term" value="P:DNA recombination"/>
    <property type="evidence" value="ECO:0007669"/>
    <property type="project" value="UniProtKB-KW"/>
</dbReference>
<evidence type="ECO:0000256" key="2">
    <source>
        <dbReference type="ARBA" id="ARBA00023172"/>
    </source>
</evidence>
<dbReference type="InterPro" id="IPR043128">
    <property type="entry name" value="Rev_trsase/Diguanyl_cyclase"/>
</dbReference>
<dbReference type="PANTHER" id="PTHR33050">
    <property type="entry name" value="REVERSE TRANSCRIPTASE DOMAIN-CONTAINING PROTEIN"/>
    <property type="match status" value="1"/>
</dbReference>
<keyword evidence="2" id="KW-0233">DNA recombination</keyword>
<reference evidence="5" key="1">
    <citation type="submission" date="2019-08" db="EMBL/GenBank/DDBJ databases">
        <title>The improved chromosome-level genome for the pearl oyster Pinctada fucata martensii using PacBio sequencing and Hi-C.</title>
        <authorList>
            <person name="Zheng Z."/>
        </authorList>
    </citation>
    <scope>NUCLEOTIDE SEQUENCE</scope>
    <source>
        <strain evidence="5">ZZ-2019</strain>
        <tissue evidence="5">Adductor muscle</tissue>
    </source>
</reference>
<evidence type="ECO:0000259" key="4">
    <source>
        <dbReference type="PROSITE" id="PS51898"/>
    </source>
</evidence>
<dbReference type="Pfam" id="PF00078">
    <property type="entry name" value="RVT_1"/>
    <property type="match status" value="1"/>
</dbReference>
<keyword evidence="1" id="KW-0238">DNA-binding</keyword>
<feature type="domain" description="Reverse transcriptase" evidence="3">
    <location>
        <begin position="2"/>
        <end position="196"/>
    </location>
</feature>
<feature type="domain" description="Tyr recombinase" evidence="4">
    <location>
        <begin position="513"/>
        <end position="706"/>
    </location>
</feature>
<dbReference type="AlphaFoldDB" id="A0AA89BY37"/>
<dbReference type="PANTHER" id="PTHR33050:SF8">
    <property type="entry name" value="REVERSE TRANSCRIPTASE DOMAIN-CONTAINING PROTEIN"/>
    <property type="match status" value="1"/>
</dbReference>
<dbReference type="SUPFAM" id="SSF56349">
    <property type="entry name" value="DNA breaking-rejoining enzymes"/>
    <property type="match status" value="1"/>
</dbReference>
<sequence length="706" mass="78930">MWGPSPEAPYSNLHVSPIGVVPKASGGWRMITHLSYPPSESVNNYIDHELATVKYTSFDTVIDTISKLGTGAKLGKMDVQSAFRLIPIHPDDFSLLGFHFRGSYYIDKCLPFGCSISCSIFEKFATFLEWLVKFESGVPTVHHYLDDFVFAASSESNECSQLMHTFKRVCGSLGIPLNEEKTEGPSTQIIYLGLLIDTIQQKISIPENKLKDLASALLTTIGKKKVTLKELQSLVGKLNFFSKAIKGSRAFNRRFYNAMSGTTSPFHRIRVSKPMRDDLHTWLTFLYQFNGSTYFSESEWTNANTLDLYTDSAGSASLGCGAILGSKWAFLPWPAHWGETEIIRDVTFLELIPIVLALSLWGNLLQNKKIVMHIDNQALVMGQVPVSGSSRRTRTNQSSSELPEQPIVGEISRLIQNSVSKNTQNLYASGIDAFDSFRRSQNLPVIWPPPTNHIVQFIAAMSLKGYAESTVRSYIKGVSFKCKIYHQCDPTRYFVISKMLEGMKCLTKTPDTRLPITISMLSLMLPKLDIICTNLYEAKLFRAAFSISFFAFLRIGELALSKGNSAESVIGIRDIKLSNSELSLLIRKSKTDQYGKGIHILLHRTGDSNCPVEKMAQFLRIRPVIDGPLFCHFDRSPITRYQFSSVLSKTIRSLGLNSLNFKTHSFRIGAATTAAEMGLSDSDIQVAGRWRSQAFKAYIRSPLTPI</sequence>
<dbReference type="SUPFAM" id="SSF47823">
    <property type="entry name" value="lambda integrase-like, N-terminal domain"/>
    <property type="match status" value="1"/>
</dbReference>
<dbReference type="InterPro" id="IPR013762">
    <property type="entry name" value="Integrase-like_cat_sf"/>
</dbReference>
<dbReference type="Proteomes" id="UP001186944">
    <property type="component" value="Unassembled WGS sequence"/>
</dbReference>
<name>A0AA89BY37_PINIB</name>
<organism evidence="5 6">
    <name type="scientific">Pinctada imbricata</name>
    <name type="common">Atlantic pearl-oyster</name>
    <name type="synonym">Pinctada martensii</name>
    <dbReference type="NCBI Taxonomy" id="66713"/>
    <lineage>
        <taxon>Eukaryota</taxon>
        <taxon>Metazoa</taxon>
        <taxon>Spiralia</taxon>
        <taxon>Lophotrochozoa</taxon>
        <taxon>Mollusca</taxon>
        <taxon>Bivalvia</taxon>
        <taxon>Autobranchia</taxon>
        <taxon>Pteriomorphia</taxon>
        <taxon>Pterioida</taxon>
        <taxon>Pterioidea</taxon>
        <taxon>Pteriidae</taxon>
        <taxon>Pinctada</taxon>
    </lineage>
</organism>
<evidence type="ECO:0000313" key="5">
    <source>
        <dbReference type="EMBL" id="KAK3086984.1"/>
    </source>
</evidence>
<dbReference type="InterPro" id="IPR002104">
    <property type="entry name" value="Integrase_catalytic"/>
</dbReference>